<evidence type="ECO:0000313" key="10">
    <source>
        <dbReference type="EMBL" id="CAF1169192.1"/>
    </source>
</evidence>
<keyword evidence="4" id="KW-0769">Symport</keyword>
<evidence type="ECO:0000256" key="6">
    <source>
        <dbReference type="ARBA" id="ARBA00023136"/>
    </source>
</evidence>
<dbReference type="FunFam" id="1.20.1250.20:FF:000423">
    <property type="entry name" value="Putative inorganic phosphate cotransporter-like Protein"/>
    <property type="match status" value="1"/>
</dbReference>
<protein>
    <recommendedName>
        <fullName evidence="8">Major facilitator superfamily (MFS) profile domain-containing protein</fullName>
    </recommendedName>
</protein>
<dbReference type="FunFam" id="1.20.1250.20:FF:000003">
    <property type="entry name" value="Solute carrier family 17 member 3"/>
    <property type="match status" value="1"/>
</dbReference>
<keyword evidence="3 7" id="KW-0812">Transmembrane</keyword>
<proteinExistence type="predicted"/>
<dbReference type="InterPro" id="IPR011701">
    <property type="entry name" value="MFS"/>
</dbReference>
<dbReference type="InterPro" id="IPR036259">
    <property type="entry name" value="MFS_trans_sf"/>
</dbReference>
<evidence type="ECO:0000256" key="5">
    <source>
        <dbReference type="ARBA" id="ARBA00022989"/>
    </source>
</evidence>
<name>A0A814J446_9BILA</name>
<keyword evidence="5 7" id="KW-1133">Transmembrane helix</keyword>
<feature type="transmembrane region" description="Helical" evidence="7">
    <location>
        <begin position="243"/>
        <end position="263"/>
    </location>
</feature>
<dbReference type="Proteomes" id="UP000663870">
    <property type="component" value="Unassembled WGS sequence"/>
</dbReference>
<gene>
    <name evidence="10" type="ORF">JXQ802_LOCUS22695</name>
    <name evidence="9" type="ORF">PYM288_LOCUS16242</name>
</gene>
<feature type="transmembrane region" description="Helical" evidence="7">
    <location>
        <begin position="400"/>
        <end position="422"/>
    </location>
</feature>
<dbReference type="AlphaFoldDB" id="A0A814J446"/>
<feature type="transmembrane region" description="Helical" evidence="7">
    <location>
        <begin position="70"/>
        <end position="95"/>
    </location>
</feature>
<dbReference type="PANTHER" id="PTHR11662:SF399">
    <property type="entry name" value="FI19708P1-RELATED"/>
    <property type="match status" value="1"/>
</dbReference>
<dbReference type="InterPro" id="IPR020846">
    <property type="entry name" value="MFS_dom"/>
</dbReference>
<dbReference type="PROSITE" id="PS50850">
    <property type="entry name" value="MFS"/>
    <property type="match status" value="1"/>
</dbReference>
<dbReference type="Gene3D" id="1.20.1250.20">
    <property type="entry name" value="MFS general substrate transporter like domains"/>
    <property type="match status" value="2"/>
</dbReference>
<evidence type="ECO:0000256" key="1">
    <source>
        <dbReference type="ARBA" id="ARBA00004141"/>
    </source>
</evidence>
<dbReference type="Pfam" id="PF07690">
    <property type="entry name" value="MFS_1"/>
    <property type="match status" value="1"/>
</dbReference>
<keyword evidence="12" id="KW-1185">Reference proteome</keyword>
<evidence type="ECO:0000256" key="7">
    <source>
        <dbReference type="SAM" id="Phobius"/>
    </source>
</evidence>
<dbReference type="SUPFAM" id="SSF101898">
    <property type="entry name" value="NHL repeat"/>
    <property type="match status" value="1"/>
</dbReference>
<dbReference type="CDD" id="cd17318">
    <property type="entry name" value="MFS_SLC17"/>
    <property type="match status" value="1"/>
</dbReference>
<evidence type="ECO:0000256" key="2">
    <source>
        <dbReference type="ARBA" id="ARBA00022448"/>
    </source>
</evidence>
<feature type="transmembrane region" description="Helical" evidence="7">
    <location>
        <begin position="375"/>
        <end position="394"/>
    </location>
</feature>
<dbReference type="EMBL" id="CAJNOL010000695">
    <property type="protein sequence ID" value="CAF1169192.1"/>
    <property type="molecule type" value="Genomic_DNA"/>
</dbReference>
<evidence type="ECO:0000256" key="3">
    <source>
        <dbReference type="ARBA" id="ARBA00022692"/>
    </source>
</evidence>
<feature type="transmembrane region" description="Helical" evidence="7">
    <location>
        <begin position="434"/>
        <end position="454"/>
    </location>
</feature>
<evidence type="ECO:0000256" key="4">
    <source>
        <dbReference type="ARBA" id="ARBA00022847"/>
    </source>
</evidence>
<keyword evidence="6 7" id="KW-0472">Membrane</keyword>
<sequence>MNKQTIDTSSSDQQYNQIIVNTSEDLLIDNSTIDDSERETQPLLDEYKVEQSSSGFIVCSNLPARYALAMWAFFGFFCLYAMRVNLSVAIVAMVAPQSALNQSIEACPTVEKNSTKPIPKYEFDWDQACQIEILEIRRNLAEKFGAKWIFGGGIFIASILTLLTPVAARIHYKLFIALRVIMGMASGPVFPSAAALWGKWIPASERSTVPPTSQSGSDMGIVFTTPLISIMTQNGFLGGWPSGFYVFGIISCIWFICWCFFGFNSPNEHPRILNKERLFLNKHIPPRPPKHQATPWKKIACCPSVYAIAIMHICCNFIYYTLLTSLPTYFSTILKFDLQQNGFIFALPYFVQSLTTIIVGRIIDRRICSITTLRKIQTIIGAIGTCGFLMAIGYMGCNQLRAVLCCILAVGFLGFHTCGALISQLDVASNYAGTLVGITNSLATIPGFVGPYVVGAITKDNQTVKAWRLIFNISAGIGAFGSLVYCIFFNDFRYVNRRWYLTRWQQTHKVKPNFIAINRSNECVVTCDDAPDYRGAVYVFDKMGYIKKIYDHESRNKPPNAEAKLNVPHGILVDDEGNWLALCYSDPESCWIERRYKPHQHEDHEIITYWRNKELKGPSALAIKRDQTLIIGDRDENAICFFKQIKPK</sequence>
<evidence type="ECO:0000313" key="9">
    <source>
        <dbReference type="EMBL" id="CAF1033086.1"/>
    </source>
</evidence>
<dbReference type="GO" id="GO:0016020">
    <property type="term" value="C:membrane"/>
    <property type="evidence" value="ECO:0007669"/>
    <property type="project" value="UniProtKB-SubCell"/>
</dbReference>
<dbReference type="Gene3D" id="2.120.10.30">
    <property type="entry name" value="TolB, C-terminal domain"/>
    <property type="match status" value="1"/>
</dbReference>
<feature type="transmembrane region" description="Helical" evidence="7">
    <location>
        <begin position="466"/>
        <end position="488"/>
    </location>
</feature>
<evidence type="ECO:0000313" key="11">
    <source>
        <dbReference type="Proteomes" id="UP000663854"/>
    </source>
</evidence>
<feature type="transmembrane region" description="Helical" evidence="7">
    <location>
        <begin position="299"/>
        <end position="322"/>
    </location>
</feature>
<dbReference type="InterPro" id="IPR050382">
    <property type="entry name" value="MFS_Na/Anion_cotransporter"/>
</dbReference>
<dbReference type="PANTHER" id="PTHR11662">
    <property type="entry name" value="SOLUTE CARRIER FAMILY 17"/>
    <property type="match status" value="1"/>
</dbReference>
<feature type="domain" description="Major facilitator superfamily (MFS) profile" evidence="8">
    <location>
        <begin position="64"/>
        <end position="493"/>
    </location>
</feature>
<comment type="caution">
    <text evidence="9">The sequence shown here is derived from an EMBL/GenBank/DDBJ whole genome shotgun (WGS) entry which is preliminary data.</text>
</comment>
<evidence type="ECO:0000313" key="12">
    <source>
        <dbReference type="Proteomes" id="UP000663870"/>
    </source>
</evidence>
<dbReference type="EMBL" id="CAJNOH010000414">
    <property type="protein sequence ID" value="CAF1033086.1"/>
    <property type="molecule type" value="Genomic_DNA"/>
</dbReference>
<organism evidence="9 11">
    <name type="scientific">Rotaria sordida</name>
    <dbReference type="NCBI Taxonomy" id="392033"/>
    <lineage>
        <taxon>Eukaryota</taxon>
        <taxon>Metazoa</taxon>
        <taxon>Spiralia</taxon>
        <taxon>Gnathifera</taxon>
        <taxon>Rotifera</taxon>
        <taxon>Eurotatoria</taxon>
        <taxon>Bdelloidea</taxon>
        <taxon>Philodinida</taxon>
        <taxon>Philodinidae</taxon>
        <taxon>Rotaria</taxon>
    </lineage>
</organism>
<dbReference type="InterPro" id="IPR011042">
    <property type="entry name" value="6-blade_b-propeller_TolB-like"/>
</dbReference>
<dbReference type="SUPFAM" id="SSF103473">
    <property type="entry name" value="MFS general substrate transporter"/>
    <property type="match status" value="1"/>
</dbReference>
<accession>A0A814J446</accession>
<keyword evidence="2" id="KW-0813">Transport</keyword>
<feature type="transmembrane region" description="Helical" evidence="7">
    <location>
        <begin position="148"/>
        <end position="168"/>
    </location>
</feature>
<dbReference type="Proteomes" id="UP000663854">
    <property type="component" value="Unassembled WGS sequence"/>
</dbReference>
<feature type="transmembrane region" description="Helical" evidence="7">
    <location>
        <begin position="342"/>
        <end position="363"/>
    </location>
</feature>
<reference evidence="9" key="1">
    <citation type="submission" date="2021-02" db="EMBL/GenBank/DDBJ databases">
        <authorList>
            <person name="Nowell W R."/>
        </authorList>
    </citation>
    <scope>NUCLEOTIDE SEQUENCE</scope>
</reference>
<evidence type="ECO:0000259" key="8">
    <source>
        <dbReference type="PROSITE" id="PS50850"/>
    </source>
</evidence>
<feature type="transmembrane region" description="Helical" evidence="7">
    <location>
        <begin position="174"/>
        <end position="198"/>
    </location>
</feature>
<comment type="subcellular location">
    <subcellularLocation>
        <location evidence="1">Membrane</location>
        <topology evidence="1">Multi-pass membrane protein</topology>
    </subcellularLocation>
</comment>
<dbReference type="GO" id="GO:0006820">
    <property type="term" value="P:monoatomic anion transport"/>
    <property type="evidence" value="ECO:0007669"/>
    <property type="project" value="TreeGrafter"/>
</dbReference>
<dbReference type="GO" id="GO:0015293">
    <property type="term" value="F:symporter activity"/>
    <property type="evidence" value="ECO:0007669"/>
    <property type="project" value="UniProtKB-KW"/>
</dbReference>